<dbReference type="GO" id="GO:0003700">
    <property type="term" value="F:DNA-binding transcription factor activity"/>
    <property type="evidence" value="ECO:0007669"/>
    <property type="project" value="UniProtKB-UniRule"/>
</dbReference>
<evidence type="ECO:0000313" key="8">
    <source>
        <dbReference type="EMBL" id="MDC7227823.1"/>
    </source>
</evidence>
<evidence type="ECO:0000259" key="7">
    <source>
        <dbReference type="SMART" id="SM00881"/>
    </source>
</evidence>
<accession>A0AAJ1MJS3</accession>
<dbReference type="NCBIfam" id="NF003996">
    <property type="entry name" value="PRK05472.2-5"/>
    <property type="match status" value="1"/>
</dbReference>
<keyword evidence="5 6" id="KW-0804">Transcription</keyword>
<feature type="binding site" evidence="6">
    <location>
        <begin position="90"/>
        <end position="95"/>
    </location>
    <ligand>
        <name>NAD(+)</name>
        <dbReference type="ChEBI" id="CHEBI:57540"/>
    </ligand>
</feature>
<dbReference type="GO" id="GO:0051775">
    <property type="term" value="P:response to redox state"/>
    <property type="evidence" value="ECO:0007669"/>
    <property type="project" value="InterPro"/>
</dbReference>
<dbReference type="GO" id="GO:0045892">
    <property type="term" value="P:negative regulation of DNA-templated transcription"/>
    <property type="evidence" value="ECO:0007669"/>
    <property type="project" value="InterPro"/>
</dbReference>
<feature type="domain" description="CoA-binding" evidence="7">
    <location>
        <begin position="79"/>
        <end position="180"/>
    </location>
</feature>
<dbReference type="SUPFAM" id="SSF46785">
    <property type="entry name" value="Winged helix' DNA-binding domain"/>
    <property type="match status" value="1"/>
</dbReference>
<sequence>MLKNSAPLPSVRRLPLYLTVLEEFAREGKEWISTTDFSEVLFLKPIQVRKDLAHTGIIGKPKKGFKVDELISTIYDFLGWNNLTEAFLVGAGALGSALLGYGGFQRHGLDIVAAFDISPNVIGKTIHEKEILSLEKLPDLAKRMQVKLGIITVPSSGAQEVADRLVEAGISGIWNFSPIKLHVPDSVVVQREDISSGLAVLSVRLGRFD</sequence>
<dbReference type="Pfam" id="PF02629">
    <property type="entry name" value="CoA_binding"/>
    <property type="match status" value="1"/>
</dbReference>
<keyword evidence="4 6" id="KW-0238">DNA-binding</keyword>
<evidence type="ECO:0000256" key="1">
    <source>
        <dbReference type="ARBA" id="ARBA00022490"/>
    </source>
</evidence>
<comment type="subcellular location">
    <subcellularLocation>
        <location evidence="6">Cytoplasm</location>
    </subcellularLocation>
</comment>
<comment type="caution">
    <text evidence="8">The sequence shown here is derived from an EMBL/GenBank/DDBJ whole genome shotgun (WGS) entry which is preliminary data.</text>
</comment>
<evidence type="ECO:0000313" key="9">
    <source>
        <dbReference type="Proteomes" id="UP001221217"/>
    </source>
</evidence>
<dbReference type="InterPro" id="IPR022876">
    <property type="entry name" value="Tscrpt_rep_Rex"/>
</dbReference>
<dbReference type="SUPFAM" id="SSF51735">
    <property type="entry name" value="NAD(P)-binding Rossmann-fold domains"/>
    <property type="match status" value="1"/>
</dbReference>
<dbReference type="InterPro" id="IPR036291">
    <property type="entry name" value="NAD(P)-bd_dom_sf"/>
</dbReference>
<dbReference type="Proteomes" id="UP001221217">
    <property type="component" value="Unassembled WGS sequence"/>
</dbReference>
<evidence type="ECO:0000256" key="2">
    <source>
        <dbReference type="ARBA" id="ARBA00022491"/>
    </source>
</evidence>
<evidence type="ECO:0000256" key="5">
    <source>
        <dbReference type="ARBA" id="ARBA00023163"/>
    </source>
</evidence>
<dbReference type="AlphaFoldDB" id="A0AAJ1MJS3"/>
<keyword evidence="1 6" id="KW-0963">Cytoplasm</keyword>
<dbReference type="SMART" id="SM00881">
    <property type="entry name" value="CoA_binding"/>
    <property type="match status" value="1"/>
</dbReference>
<dbReference type="InterPro" id="IPR003781">
    <property type="entry name" value="CoA-bd"/>
</dbReference>
<dbReference type="InterPro" id="IPR036390">
    <property type="entry name" value="WH_DNA-bd_sf"/>
</dbReference>
<dbReference type="Pfam" id="PF06971">
    <property type="entry name" value="Put_DNA-bind_N"/>
    <property type="match status" value="1"/>
</dbReference>
<dbReference type="Gene3D" id="1.10.10.10">
    <property type="entry name" value="Winged helix-like DNA-binding domain superfamily/Winged helix DNA-binding domain"/>
    <property type="match status" value="1"/>
</dbReference>
<dbReference type="InterPro" id="IPR036388">
    <property type="entry name" value="WH-like_DNA-bd_sf"/>
</dbReference>
<name>A0AAJ1MJS3_9SPIO</name>
<organism evidence="8 9">
    <name type="scientific">Candidatus Thalassospirochaeta sargassi</name>
    <dbReference type="NCBI Taxonomy" id="3119039"/>
    <lineage>
        <taxon>Bacteria</taxon>
        <taxon>Pseudomonadati</taxon>
        <taxon>Spirochaetota</taxon>
        <taxon>Spirochaetia</taxon>
        <taxon>Spirochaetales</taxon>
        <taxon>Spirochaetaceae</taxon>
        <taxon>Candidatus Thalassospirochaeta</taxon>
    </lineage>
</organism>
<dbReference type="PANTHER" id="PTHR35786">
    <property type="entry name" value="REDOX-SENSING TRANSCRIPTIONAL REPRESSOR REX"/>
    <property type="match status" value="1"/>
</dbReference>
<feature type="DNA-binding region" description="H-T-H motif" evidence="6">
    <location>
        <begin position="16"/>
        <end position="55"/>
    </location>
</feature>
<dbReference type="InterPro" id="IPR009718">
    <property type="entry name" value="Rex_DNA-bd_C_dom"/>
</dbReference>
<keyword evidence="6" id="KW-0520">NAD</keyword>
<dbReference type="Gene3D" id="3.40.50.720">
    <property type="entry name" value="NAD(P)-binding Rossmann-like Domain"/>
    <property type="match status" value="1"/>
</dbReference>
<dbReference type="EMBL" id="JAQQAL010000034">
    <property type="protein sequence ID" value="MDC7227823.1"/>
    <property type="molecule type" value="Genomic_DNA"/>
</dbReference>
<dbReference type="NCBIfam" id="NF003994">
    <property type="entry name" value="PRK05472.2-3"/>
    <property type="match status" value="1"/>
</dbReference>
<comment type="subunit">
    <text evidence="6">Homodimer.</text>
</comment>
<protein>
    <recommendedName>
        <fullName evidence="6">Redox-sensing transcriptional repressor Rex</fullName>
    </recommendedName>
</protein>
<keyword evidence="2 6" id="KW-0678">Repressor</keyword>
<dbReference type="NCBIfam" id="NF003995">
    <property type="entry name" value="PRK05472.2-4"/>
    <property type="match status" value="1"/>
</dbReference>
<comment type="function">
    <text evidence="6">Modulates transcription in response to changes in cellular NADH/NAD(+) redox state.</text>
</comment>
<reference evidence="8 9" key="1">
    <citation type="submission" date="2022-12" db="EMBL/GenBank/DDBJ databases">
        <title>Metagenome assembled genome from gulf of manar.</title>
        <authorList>
            <person name="Kohli P."/>
            <person name="Pk S."/>
            <person name="Venkata Ramana C."/>
            <person name="Sasikala C."/>
        </authorList>
    </citation>
    <scope>NUCLEOTIDE SEQUENCE [LARGE SCALE GENOMIC DNA]</scope>
    <source>
        <strain evidence="8">JB008</strain>
    </source>
</reference>
<evidence type="ECO:0000256" key="4">
    <source>
        <dbReference type="ARBA" id="ARBA00023125"/>
    </source>
</evidence>
<dbReference type="GO" id="GO:0005737">
    <property type="term" value="C:cytoplasm"/>
    <property type="evidence" value="ECO:0007669"/>
    <property type="project" value="UniProtKB-SubCell"/>
</dbReference>
<proteinExistence type="inferred from homology"/>
<dbReference type="HAMAP" id="MF_01131">
    <property type="entry name" value="Rex"/>
    <property type="match status" value="1"/>
</dbReference>
<evidence type="ECO:0000256" key="6">
    <source>
        <dbReference type="HAMAP-Rule" id="MF_01131"/>
    </source>
</evidence>
<dbReference type="GO" id="GO:0003677">
    <property type="term" value="F:DNA binding"/>
    <property type="evidence" value="ECO:0007669"/>
    <property type="project" value="UniProtKB-UniRule"/>
</dbReference>
<gene>
    <name evidence="6" type="primary">rex</name>
    <name evidence="8" type="ORF">PQJ61_13745</name>
</gene>
<evidence type="ECO:0000256" key="3">
    <source>
        <dbReference type="ARBA" id="ARBA00023015"/>
    </source>
</evidence>
<keyword evidence="3 6" id="KW-0805">Transcription regulation</keyword>
<dbReference type="PANTHER" id="PTHR35786:SF1">
    <property type="entry name" value="REDOX-SENSING TRANSCRIPTIONAL REPRESSOR REX 1"/>
    <property type="match status" value="1"/>
</dbReference>
<comment type="similarity">
    <text evidence="6">Belongs to the transcriptional regulatory Rex family.</text>
</comment>